<feature type="transmembrane region" description="Helical" evidence="1">
    <location>
        <begin position="233"/>
        <end position="255"/>
    </location>
</feature>
<dbReference type="Proteomes" id="UP001202674">
    <property type="component" value="Unassembled WGS sequence"/>
</dbReference>
<dbReference type="Gene3D" id="1.20.1270.390">
    <property type="match status" value="1"/>
</dbReference>
<name>A0AAE3FTE4_9EURY</name>
<dbReference type="EMBL" id="JAKRVY010000009">
    <property type="protein sequence ID" value="MCL9814821.1"/>
    <property type="molecule type" value="Genomic_DNA"/>
</dbReference>
<dbReference type="RefSeq" id="WP_250598060.1">
    <property type="nucleotide sequence ID" value="NZ_JAKRVY010000009.1"/>
</dbReference>
<protein>
    <submittedName>
        <fullName evidence="2">Uncharacterized protein</fullName>
    </submittedName>
</protein>
<keyword evidence="1" id="KW-0472">Membrane</keyword>
<evidence type="ECO:0000313" key="2">
    <source>
        <dbReference type="EMBL" id="MCL9814821.1"/>
    </source>
</evidence>
<organism evidence="2 3">
    <name type="scientific">Natranaeroarchaeum aerophilus</name>
    <dbReference type="NCBI Taxonomy" id="2917711"/>
    <lineage>
        <taxon>Archaea</taxon>
        <taxon>Methanobacteriati</taxon>
        <taxon>Methanobacteriota</taxon>
        <taxon>Stenosarchaea group</taxon>
        <taxon>Halobacteria</taxon>
        <taxon>Halobacteriales</taxon>
        <taxon>Natronoarchaeaceae</taxon>
        <taxon>Natranaeroarchaeum</taxon>
    </lineage>
</organism>
<keyword evidence="3" id="KW-1185">Reference proteome</keyword>
<evidence type="ECO:0000313" key="3">
    <source>
        <dbReference type="Proteomes" id="UP001202674"/>
    </source>
</evidence>
<sequence>MNLNRYSKLTTLLVVGCLLLATVGLAGAVTVTSEDVPDEAEVESDMSATVEIDDLYDDYDEWAIDGETELNNVTWTVTYYDGDTQIDEHQIDGQEIRQDGIDRSLDEEPRQVEVSLTGEVPEVEQYSYEPRQEFTAMNITQVRSDDGATEDIGSWSTHHYTANSSDARTAIDDASAAVEEARDSGADVDRAESDLQNAIDFYNDGNFESAISNAEQAQSEAEDAQSSAEQRDLLLYGGVGLVGLLVVAGLGFLLYRRQQGDDYDKLG</sequence>
<keyword evidence="1" id="KW-1133">Transmembrane helix</keyword>
<gene>
    <name evidence="2" type="ORF">AArcSt11_14265</name>
</gene>
<comment type="caution">
    <text evidence="2">The sequence shown here is derived from an EMBL/GenBank/DDBJ whole genome shotgun (WGS) entry which is preliminary data.</text>
</comment>
<proteinExistence type="predicted"/>
<accession>A0AAE3FTE4</accession>
<dbReference type="AlphaFoldDB" id="A0AAE3FTE4"/>
<evidence type="ECO:0000256" key="1">
    <source>
        <dbReference type="SAM" id="Phobius"/>
    </source>
</evidence>
<reference evidence="2 3" key="1">
    <citation type="journal article" date="2022" name="Syst. Appl. Microbiol.">
        <title>Natronocalculus amylovorans gen. nov., sp. nov., and Natranaeroarchaeum aerophilus sp. nov., dominant culturable amylolytic natronoarchaea from hypersaline soda lakes in southwestern Siberia.</title>
        <authorList>
            <person name="Sorokin D.Y."/>
            <person name="Elcheninov A.G."/>
            <person name="Khizhniak T.V."/>
            <person name="Koenen M."/>
            <person name="Bale N.J."/>
            <person name="Damste J.S.S."/>
            <person name="Kublanov I.V."/>
        </authorList>
    </citation>
    <scope>NUCLEOTIDE SEQUENCE [LARGE SCALE GENOMIC DNA]</scope>
    <source>
        <strain evidence="2 3">AArc-St1-1</strain>
    </source>
</reference>
<keyword evidence="1" id="KW-0812">Transmembrane</keyword>